<dbReference type="GO" id="GO:0006355">
    <property type="term" value="P:regulation of DNA-templated transcription"/>
    <property type="evidence" value="ECO:0007669"/>
    <property type="project" value="InterPro"/>
</dbReference>
<dbReference type="SUPFAM" id="SSF55785">
    <property type="entry name" value="PYP-like sensor domain (PAS domain)"/>
    <property type="match status" value="1"/>
</dbReference>
<dbReference type="Pfam" id="PF02954">
    <property type="entry name" value="HTH_8"/>
    <property type="match status" value="1"/>
</dbReference>
<proteinExistence type="predicted"/>
<dbReference type="SMART" id="SM00091">
    <property type="entry name" value="PAS"/>
    <property type="match status" value="1"/>
</dbReference>
<dbReference type="InterPro" id="IPR009057">
    <property type="entry name" value="Homeodomain-like_sf"/>
</dbReference>
<dbReference type="Pfam" id="PF25601">
    <property type="entry name" value="AAA_lid_14"/>
    <property type="match status" value="1"/>
</dbReference>
<keyword evidence="5" id="KW-0804">Transcription</keyword>
<dbReference type="RefSeq" id="WP_235356041.1">
    <property type="nucleotide sequence ID" value="NZ_BJOA01000056.1"/>
</dbReference>
<dbReference type="EMBL" id="FNED01000007">
    <property type="protein sequence ID" value="SDI75373.1"/>
    <property type="molecule type" value="Genomic_DNA"/>
</dbReference>
<sequence length="529" mass="59214">MRNQPFSFYNPFLYEIMQPSSFLPHHPCKVQAKESARLFEVISANPEVTDIEVLSDANESIGYVSTEAIVLASTRALRECFAFYNNVLQTVDDSLTIVNAEGTVVNWNKQAETMYQIPSEDILHHHITRHFKKDAVMLLKSIHDGSSIARHYNQPRAGAHVLVNTSPVMLDGQIIGGISAEKDISDVVRLHDQLSNTTAHLHDLETELYTEQQEDPFYKIKGRSAAIMQAMQLTRKVAHTDATLLITGESGVGKELFAEAVHRASPRAGGPFIALNCGAIPAALFESELFGYEKGAFTGAIHEGKKGKMDAAEGGTLFLDEIGELPLDQQVKLLRVLQEKQFYRVGGHKPIATDVRIVAATNRDLETMVEAGQFRQDLFYRLNVVSVPIPPLRERKEDIPELAQLFLKEFAVKYGKPLPELAPKTLILLLDYAWPGNIRQLRNLMERLIILTDQERIEPEHLPEGYQPNQLPFAAQTPAARPLAARSEYDELVEALRTTYGNKSAAAQLLGISRVTLYNRMKKYNMEKG</sequence>
<dbReference type="SUPFAM" id="SSF46689">
    <property type="entry name" value="Homeodomain-like"/>
    <property type="match status" value="1"/>
</dbReference>
<dbReference type="PANTHER" id="PTHR32071">
    <property type="entry name" value="TRANSCRIPTIONAL REGULATORY PROTEIN"/>
    <property type="match status" value="1"/>
</dbReference>
<evidence type="ECO:0000256" key="4">
    <source>
        <dbReference type="ARBA" id="ARBA00023125"/>
    </source>
</evidence>
<dbReference type="Pfam" id="PF13426">
    <property type="entry name" value="PAS_9"/>
    <property type="match status" value="1"/>
</dbReference>
<dbReference type="InterPro" id="IPR025662">
    <property type="entry name" value="Sigma_54_int_dom_ATP-bd_1"/>
</dbReference>
<keyword evidence="4" id="KW-0238">DNA-binding</keyword>
<gene>
    <name evidence="6" type="ORF">SAMN04487909_107106</name>
</gene>
<dbReference type="Pfam" id="PF00158">
    <property type="entry name" value="Sigma54_activat"/>
    <property type="match status" value="1"/>
</dbReference>
<dbReference type="SUPFAM" id="SSF52540">
    <property type="entry name" value="P-loop containing nucleoside triphosphate hydrolases"/>
    <property type="match status" value="1"/>
</dbReference>
<dbReference type="PROSITE" id="PS00676">
    <property type="entry name" value="SIGMA54_INTERACT_2"/>
    <property type="match status" value="1"/>
</dbReference>
<reference evidence="6 7" key="1">
    <citation type="submission" date="2016-10" db="EMBL/GenBank/DDBJ databases">
        <authorList>
            <person name="de Groot N.N."/>
        </authorList>
    </citation>
    <scope>NUCLEOTIDE SEQUENCE [LARGE SCALE GENOMIC DNA]</scope>
    <source>
        <strain evidence="6 7">DSM 2895</strain>
    </source>
</reference>
<dbReference type="FunFam" id="3.40.50.300:FF:000006">
    <property type="entry name" value="DNA-binding transcriptional regulator NtrC"/>
    <property type="match status" value="1"/>
</dbReference>
<dbReference type="PANTHER" id="PTHR32071:SF57">
    <property type="entry name" value="C4-DICARBOXYLATE TRANSPORT TRANSCRIPTIONAL REGULATORY PROTEIN DCTD"/>
    <property type="match status" value="1"/>
</dbReference>
<dbReference type="CDD" id="cd00009">
    <property type="entry name" value="AAA"/>
    <property type="match status" value="1"/>
</dbReference>
<dbReference type="SMART" id="SM00382">
    <property type="entry name" value="AAA"/>
    <property type="match status" value="1"/>
</dbReference>
<dbReference type="InterPro" id="IPR003593">
    <property type="entry name" value="AAA+_ATPase"/>
</dbReference>
<keyword evidence="1" id="KW-0547">Nucleotide-binding</keyword>
<dbReference type="PRINTS" id="PR01590">
    <property type="entry name" value="HTHFIS"/>
</dbReference>
<dbReference type="InterPro" id="IPR000014">
    <property type="entry name" value="PAS"/>
</dbReference>
<dbReference type="Gene3D" id="1.10.10.60">
    <property type="entry name" value="Homeodomain-like"/>
    <property type="match status" value="1"/>
</dbReference>
<evidence type="ECO:0000256" key="3">
    <source>
        <dbReference type="ARBA" id="ARBA00023015"/>
    </source>
</evidence>
<dbReference type="GO" id="GO:0005524">
    <property type="term" value="F:ATP binding"/>
    <property type="evidence" value="ECO:0007669"/>
    <property type="project" value="UniProtKB-KW"/>
</dbReference>
<name>A0A0K2WIE7_ANEMI</name>
<organism evidence="6 7">
    <name type="scientific">Aneurinibacillus migulanus</name>
    <name type="common">Bacillus migulanus</name>
    <dbReference type="NCBI Taxonomy" id="47500"/>
    <lineage>
        <taxon>Bacteria</taxon>
        <taxon>Bacillati</taxon>
        <taxon>Bacillota</taxon>
        <taxon>Bacilli</taxon>
        <taxon>Bacillales</taxon>
        <taxon>Paenibacillaceae</taxon>
        <taxon>Aneurinibacillus group</taxon>
        <taxon>Aneurinibacillus</taxon>
    </lineage>
</organism>
<evidence type="ECO:0000256" key="1">
    <source>
        <dbReference type="ARBA" id="ARBA00022741"/>
    </source>
</evidence>
<dbReference type="Gene3D" id="3.40.50.300">
    <property type="entry name" value="P-loop containing nucleotide triphosphate hydrolases"/>
    <property type="match status" value="1"/>
</dbReference>
<evidence type="ECO:0000313" key="7">
    <source>
        <dbReference type="Proteomes" id="UP000182836"/>
    </source>
</evidence>
<evidence type="ECO:0000256" key="2">
    <source>
        <dbReference type="ARBA" id="ARBA00022840"/>
    </source>
</evidence>
<dbReference type="InterPro" id="IPR025944">
    <property type="entry name" value="Sigma_54_int_dom_CS"/>
</dbReference>
<protein>
    <submittedName>
        <fullName evidence="6">Transcriptional regulator</fullName>
    </submittedName>
</protein>
<keyword evidence="3" id="KW-0805">Transcription regulation</keyword>
<dbReference type="PROSITE" id="PS00688">
    <property type="entry name" value="SIGMA54_INTERACT_3"/>
    <property type="match status" value="1"/>
</dbReference>
<evidence type="ECO:0000313" key="6">
    <source>
        <dbReference type="EMBL" id="SDI75373.1"/>
    </source>
</evidence>
<dbReference type="InterPro" id="IPR027417">
    <property type="entry name" value="P-loop_NTPase"/>
</dbReference>
<dbReference type="InterPro" id="IPR002078">
    <property type="entry name" value="Sigma_54_int"/>
</dbReference>
<keyword evidence="2" id="KW-0067">ATP-binding</keyword>
<accession>A0A0K2WIE7</accession>
<evidence type="ECO:0000256" key="5">
    <source>
        <dbReference type="ARBA" id="ARBA00023163"/>
    </source>
</evidence>
<dbReference type="Proteomes" id="UP000182836">
    <property type="component" value="Unassembled WGS sequence"/>
</dbReference>
<dbReference type="AlphaFoldDB" id="A0A0K2WIE7"/>
<dbReference type="InterPro" id="IPR025943">
    <property type="entry name" value="Sigma_54_int_dom_ATP-bd_2"/>
</dbReference>
<dbReference type="GeneID" id="42306024"/>
<dbReference type="InterPro" id="IPR058031">
    <property type="entry name" value="AAA_lid_NorR"/>
</dbReference>
<dbReference type="PROSITE" id="PS50045">
    <property type="entry name" value="SIGMA54_INTERACT_4"/>
    <property type="match status" value="1"/>
</dbReference>
<dbReference type="InterPro" id="IPR035965">
    <property type="entry name" value="PAS-like_dom_sf"/>
</dbReference>
<dbReference type="GO" id="GO:0043565">
    <property type="term" value="F:sequence-specific DNA binding"/>
    <property type="evidence" value="ECO:0007669"/>
    <property type="project" value="InterPro"/>
</dbReference>
<dbReference type="InterPro" id="IPR002197">
    <property type="entry name" value="HTH_Fis"/>
</dbReference>
<dbReference type="PROSITE" id="PS00675">
    <property type="entry name" value="SIGMA54_INTERACT_1"/>
    <property type="match status" value="1"/>
</dbReference>
<dbReference type="Gene3D" id="3.30.450.20">
    <property type="entry name" value="PAS domain"/>
    <property type="match status" value="1"/>
</dbReference>
<dbReference type="Gene3D" id="1.10.8.60">
    <property type="match status" value="1"/>
</dbReference>